<feature type="signal peptide" evidence="2">
    <location>
        <begin position="1"/>
        <end position="23"/>
    </location>
</feature>
<comment type="caution">
    <text evidence="3">The sequence shown here is derived from an EMBL/GenBank/DDBJ whole genome shotgun (WGS) entry which is preliminary data.</text>
</comment>
<keyword evidence="4" id="KW-1185">Reference proteome</keyword>
<sequence length="289" mass="30629">MKLTRLLALGACAAALAAIPVGAATASPTQEVSAQQTADYWTPERIKDAVNNPMPLPGPDMSSTGGLSAAAPQATIQPVPGPYTTEKMRSQGRLLFTTGGRNSSCSATSVVAANKNLVWTAAHCLQYGGNTSANVSFLPAFLNNARPYGTWPATKLHIPARWTSSQQRDFAYDYAAFSVASQAGKSLTDTVGAKSIVFNDKRAQQSTLYGYPAESPYTGQQSYNCSGQARVQTYDATLACNGIGGQSGGAWLNASDQIWAVNSRSDRRTTTWGTLFDANAKTFYTQVQA</sequence>
<evidence type="ECO:0000256" key="1">
    <source>
        <dbReference type="ARBA" id="ARBA00022729"/>
    </source>
</evidence>
<dbReference type="SUPFAM" id="SSF50494">
    <property type="entry name" value="Trypsin-like serine proteases"/>
    <property type="match status" value="1"/>
</dbReference>
<dbReference type="RefSeq" id="WP_185001817.1">
    <property type="nucleotide sequence ID" value="NZ_BAAAUI010000021.1"/>
</dbReference>
<feature type="chain" id="PRO_5038995962" evidence="2">
    <location>
        <begin position="24"/>
        <end position="289"/>
    </location>
</feature>
<dbReference type="InterPro" id="IPR043504">
    <property type="entry name" value="Peptidase_S1_PA_chymotrypsin"/>
</dbReference>
<proteinExistence type="predicted"/>
<name>A0A7W7C7E7_9PSEU</name>
<accession>A0A7W7C7E7</accession>
<reference evidence="3 4" key="1">
    <citation type="submission" date="2020-08" db="EMBL/GenBank/DDBJ databases">
        <title>Sequencing the genomes of 1000 actinobacteria strains.</title>
        <authorList>
            <person name="Klenk H.-P."/>
        </authorList>
    </citation>
    <scope>NUCLEOTIDE SEQUENCE [LARGE SCALE GENOMIC DNA]</scope>
    <source>
        <strain evidence="3 4">DSM 44230</strain>
    </source>
</reference>
<dbReference type="Gene3D" id="2.40.10.10">
    <property type="entry name" value="Trypsin-like serine proteases"/>
    <property type="match status" value="2"/>
</dbReference>
<dbReference type="InterPro" id="IPR050966">
    <property type="entry name" value="Glutamyl_endopeptidase"/>
</dbReference>
<protein>
    <submittedName>
        <fullName evidence="3">V8-like Glu-specific endopeptidase</fullName>
    </submittedName>
</protein>
<dbReference type="AlphaFoldDB" id="A0A7W7C7E7"/>
<evidence type="ECO:0000256" key="2">
    <source>
        <dbReference type="SAM" id="SignalP"/>
    </source>
</evidence>
<evidence type="ECO:0000313" key="4">
    <source>
        <dbReference type="Proteomes" id="UP000533598"/>
    </source>
</evidence>
<keyword evidence="1 2" id="KW-0732">Signal</keyword>
<dbReference type="Proteomes" id="UP000533598">
    <property type="component" value="Unassembled WGS sequence"/>
</dbReference>
<gene>
    <name evidence="3" type="ORF">HNR67_002043</name>
</gene>
<dbReference type="EMBL" id="JACHMH010000001">
    <property type="protein sequence ID" value="MBB4675925.1"/>
    <property type="molecule type" value="Genomic_DNA"/>
</dbReference>
<dbReference type="PANTHER" id="PTHR15462">
    <property type="entry name" value="SERINE PROTEASE"/>
    <property type="match status" value="1"/>
</dbReference>
<evidence type="ECO:0000313" key="3">
    <source>
        <dbReference type="EMBL" id="MBB4675925.1"/>
    </source>
</evidence>
<dbReference type="InterPro" id="IPR009003">
    <property type="entry name" value="Peptidase_S1_PA"/>
</dbReference>
<organism evidence="3 4">
    <name type="scientific">Crossiella cryophila</name>
    <dbReference type="NCBI Taxonomy" id="43355"/>
    <lineage>
        <taxon>Bacteria</taxon>
        <taxon>Bacillati</taxon>
        <taxon>Actinomycetota</taxon>
        <taxon>Actinomycetes</taxon>
        <taxon>Pseudonocardiales</taxon>
        <taxon>Pseudonocardiaceae</taxon>
        <taxon>Crossiella</taxon>
    </lineage>
</organism>